<feature type="transmembrane region" description="Helical" evidence="5">
    <location>
        <begin position="15"/>
        <end position="36"/>
    </location>
</feature>
<dbReference type="GO" id="GO:0030416">
    <property type="term" value="P:methylamine metabolic process"/>
    <property type="evidence" value="ECO:0007669"/>
    <property type="project" value="InterPro"/>
</dbReference>
<accession>A0A4S4A3Z7</accession>
<evidence type="ECO:0000313" key="8">
    <source>
        <dbReference type="Proteomes" id="UP000307507"/>
    </source>
</evidence>
<dbReference type="RefSeq" id="WP_136401528.1">
    <property type="nucleotide sequence ID" value="NZ_SSNZ01000001.1"/>
</dbReference>
<dbReference type="InterPro" id="IPR009908">
    <property type="entry name" value="Methylamine_util_MauE"/>
</dbReference>
<keyword evidence="2 5" id="KW-0812">Transmembrane</keyword>
<evidence type="ECO:0000256" key="5">
    <source>
        <dbReference type="SAM" id="Phobius"/>
    </source>
</evidence>
<evidence type="ECO:0000256" key="3">
    <source>
        <dbReference type="ARBA" id="ARBA00022989"/>
    </source>
</evidence>
<organism evidence="7 8">
    <name type="scientific">Flavobacterium supellecticarium</name>
    <dbReference type="NCBI Taxonomy" id="2565924"/>
    <lineage>
        <taxon>Bacteria</taxon>
        <taxon>Pseudomonadati</taxon>
        <taxon>Bacteroidota</taxon>
        <taxon>Flavobacteriia</taxon>
        <taxon>Flavobacteriales</taxon>
        <taxon>Flavobacteriaceae</taxon>
        <taxon>Flavobacterium</taxon>
    </lineage>
</organism>
<evidence type="ECO:0000256" key="2">
    <source>
        <dbReference type="ARBA" id="ARBA00022692"/>
    </source>
</evidence>
<dbReference type="EMBL" id="SSNZ01000001">
    <property type="protein sequence ID" value="THF53003.1"/>
    <property type="molecule type" value="Genomic_DNA"/>
</dbReference>
<keyword evidence="4 5" id="KW-0472">Membrane</keyword>
<gene>
    <name evidence="7" type="ORF">E6C50_01995</name>
</gene>
<evidence type="ECO:0000256" key="1">
    <source>
        <dbReference type="ARBA" id="ARBA00004141"/>
    </source>
</evidence>
<feature type="transmembrane region" description="Helical" evidence="5">
    <location>
        <begin position="127"/>
        <end position="146"/>
    </location>
</feature>
<comment type="caution">
    <text evidence="7">The sequence shown here is derived from an EMBL/GenBank/DDBJ whole genome shotgun (WGS) entry which is preliminary data.</text>
</comment>
<proteinExistence type="predicted"/>
<evidence type="ECO:0000256" key="4">
    <source>
        <dbReference type="ARBA" id="ARBA00023136"/>
    </source>
</evidence>
<keyword evidence="8" id="KW-1185">Reference proteome</keyword>
<comment type="subcellular location">
    <subcellularLocation>
        <location evidence="1">Membrane</location>
        <topology evidence="1">Multi-pass membrane protein</topology>
    </subcellularLocation>
</comment>
<feature type="transmembrane region" description="Helical" evidence="5">
    <location>
        <begin position="85"/>
        <end position="106"/>
    </location>
</feature>
<dbReference type="Proteomes" id="UP000307507">
    <property type="component" value="Unassembled WGS sequence"/>
</dbReference>
<name>A0A4S4A3Z7_9FLAO</name>
<evidence type="ECO:0000259" key="6">
    <source>
        <dbReference type="Pfam" id="PF07291"/>
    </source>
</evidence>
<evidence type="ECO:0000313" key="7">
    <source>
        <dbReference type="EMBL" id="THF53003.1"/>
    </source>
</evidence>
<feature type="domain" description="Methylamine utilisation protein MauE" evidence="6">
    <location>
        <begin position="18"/>
        <end position="143"/>
    </location>
</feature>
<keyword evidence="3 5" id="KW-1133">Transmembrane helix</keyword>
<dbReference type="Pfam" id="PF07291">
    <property type="entry name" value="MauE"/>
    <property type="match status" value="1"/>
</dbReference>
<dbReference type="GO" id="GO:0016020">
    <property type="term" value="C:membrane"/>
    <property type="evidence" value="ECO:0007669"/>
    <property type="project" value="UniProtKB-SubCell"/>
</dbReference>
<reference evidence="7 8" key="1">
    <citation type="submission" date="2019-04" db="EMBL/GenBank/DDBJ databases">
        <title>Flavobacterium sp. nov. isolated from construction timber.</title>
        <authorList>
            <person name="Lin S.-Y."/>
            <person name="Chang C.-T."/>
            <person name="Young C.-C."/>
        </authorList>
    </citation>
    <scope>NUCLEOTIDE SEQUENCE [LARGE SCALE GENOMIC DNA]</scope>
    <source>
        <strain evidence="7 8">CC-CTC003</strain>
    </source>
</reference>
<dbReference type="AlphaFoldDB" id="A0A4S4A3Z7"/>
<sequence length="151" mass="17134">MYDVRSRTVSFSERYGKTIVLIISLLAIFLFVYTGYTKAVEFDRFQSGLARLAILRPYSTFLAAFIIVSEFLIAVMLMFQRTILWGLYAFTGIITGFTVFILYLLISGSKLPCYCGGVIESLNWVQHSWFNLAFIILGLIGIYYAGATKNQ</sequence>
<dbReference type="OrthoDB" id="673785at2"/>
<feature type="transmembrane region" description="Helical" evidence="5">
    <location>
        <begin position="57"/>
        <end position="79"/>
    </location>
</feature>
<protein>
    <recommendedName>
        <fullName evidence="6">Methylamine utilisation protein MauE domain-containing protein</fullName>
    </recommendedName>
</protein>